<evidence type="ECO:0000313" key="2">
    <source>
        <dbReference type="EMBL" id="QED29726.1"/>
    </source>
</evidence>
<feature type="transmembrane region" description="Helical" evidence="1">
    <location>
        <begin position="94"/>
        <end position="112"/>
    </location>
</feature>
<reference evidence="2 3" key="1">
    <citation type="submission" date="2019-08" db="EMBL/GenBank/DDBJ databases">
        <authorList>
            <person name="Liang Q."/>
        </authorList>
    </citation>
    <scope>NUCLEOTIDE SEQUENCE [LARGE SCALE GENOMIC DNA]</scope>
    <source>
        <strain evidence="2 3">V1718</strain>
    </source>
</reference>
<name>A0A5B8Y1A5_9DELT</name>
<sequence>MLVLALASVVSLGWVALSQKLHSAIPLEDLSARDPIVSVFAAIGIQVRNYFLPDDLQPIYVVFTHQWSAWATAGLLATLLWFVAAVWAWKSHRALLVGVFWAAIAYLPYSNLLPLPRLTADTYAYIPSVALVFLISCLIERVPETRARLVKLISSLLVLILAYMSTVQLERWSSTESLMRPLATDARAFPTPFQVIAMEAFLLGENERAAGILREIWVYQTRIPYPKFAIDVFIAVEDYEWAERALNDWFSQNENEYGRAVFQDYKKRIER</sequence>
<dbReference type="EMBL" id="CP042467">
    <property type="protein sequence ID" value="QED29726.1"/>
    <property type="molecule type" value="Genomic_DNA"/>
</dbReference>
<dbReference type="OrthoDB" id="127293at2"/>
<evidence type="ECO:0000256" key="1">
    <source>
        <dbReference type="SAM" id="Phobius"/>
    </source>
</evidence>
<keyword evidence="1" id="KW-1133">Transmembrane helix</keyword>
<keyword evidence="3" id="KW-1185">Reference proteome</keyword>
<protein>
    <submittedName>
        <fullName evidence="2">Uncharacterized protein</fullName>
    </submittedName>
</protein>
<gene>
    <name evidence="2" type="ORF">FRD01_21305</name>
</gene>
<dbReference type="KEGG" id="bbae:FRD01_21305"/>
<feature type="transmembrane region" description="Helical" evidence="1">
    <location>
        <begin position="124"/>
        <end position="142"/>
    </location>
</feature>
<dbReference type="Proteomes" id="UP000321595">
    <property type="component" value="Chromosome"/>
</dbReference>
<keyword evidence="1" id="KW-0812">Transmembrane</keyword>
<accession>A0A5B8Y1A5</accession>
<dbReference type="RefSeq" id="WP_146962959.1">
    <property type="nucleotide sequence ID" value="NZ_CP042467.1"/>
</dbReference>
<feature type="transmembrane region" description="Helical" evidence="1">
    <location>
        <begin position="149"/>
        <end position="169"/>
    </location>
</feature>
<organism evidence="2 3">
    <name type="scientific">Microvenator marinus</name>
    <dbReference type="NCBI Taxonomy" id="2600177"/>
    <lineage>
        <taxon>Bacteria</taxon>
        <taxon>Deltaproteobacteria</taxon>
        <taxon>Bradymonadales</taxon>
        <taxon>Microvenatoraceae</taxon>
        <taxon>Microvenator</taxon>
    </lineage>
</organism>
<proteinExistence type="predicted"/>
<evidence type="ECO:0000313" key="3">
    <source>
        <dbReference type="Proteomes" id="UP000321595"/>
    </source>
</evidence>
<feature type="transmembrane region" description="Helical" evidence="1">
    <location>
        <begin position="67"/>
        <end position="87"/>
    </location>
</feature>
<keyword evidence="1" id="KW-0472">Membrane</keyword>
<dbReference type="AlphaFoldDB" id="A0A5B8Y1A5"/>